<dbReference type="KEGG" id="eaz:JHT90_06680"/>
<dbReference type="AlphaFoldDB" id="A0A974NHW2"/>
<protein>
    <submittedName>
        <fullName evidence="1">Uncharacterized protein</fullName>
    </submittedName>
</protein>
<sequence length="65" mass="7850">MNWQRASKYHMVSDIGYKIAKFKVGDDWKYRAFTPKDDFDYQPIELFDDPELAKKACEEHFNEKN</sequence>
<name>A0A974NHW2_9GAMM</name>
<dbReference type="RefSeq" id="WP_201095419.1">
    <property type="nucleotide sequence ID" value="NZ_CP067393.1"/>
</dbReference>
<dbReference type="Proteomes" id="UP000595278">
    <property type="component" value="Chromosome"/>
</dbReference>
<gene>
    <name evidence="1" type="ORF">JHT90_06680</name>
</gene>
<keyword evidence="2" id="KW-1185">Reference proteome</keyword>
<proteinExistence type="predicted"/>
<reference evidence="1 2" key="1">
    <citation type="submission" date="2021-01" db="EMBL/GenBank/DDBJ databases">
        <title>Entomomonas sp. F2A isolated from a house cricket (Acheta domesticus).</title>
        <authorList>
            <person name="Spergser J."/>
            <person name="Busse H.-J."/>
        </authorList>
    </citation>
    <scope>NUCLEOTIDE SEQUENCE [LARGE SCALE GENOMIC DNA]</scope>
    <source>
        <strain evidence="1 2">F2A</strain>
    </source>
</reference>
<evidence type="ECO:0000313" key="2">
    <source>
        <dbReference type="Proteomes" id="UP000595278"/>
    </source>
</evidence>
<dbReference type="EMBL" id="CP067393">
    <property type="protein sequence ID" value="QQP86924.1"/>
    <property type="molecule type" value="Genomic_DNA"/>
</dbReference>
<evidence type="ECO:0000313" key="1">
    <source>
        <dbReference type="EMBL" id="QQP86924.1"/>
    </source>
</evidence>
<accession>A0A974NHW2</accession>
<organism evidence="1 2">
    <name type="scientific">Entomomonas asaccharolytica</name>
    <dbReference type="NCBI Taxonomy" id="2785331"/>
    <lineage>
        <taxon>Bacteria</taxon>
        <taxon>Pseudomonadati</taxon>
        <taxon>Pseudomonadota</taxon>
        <taxon>Gammaproteobacteria</taxon>
        <taxon>Pseudomonadales</taxon>
        <taxon>Pseudomonadaceae</taxon>
        <taxon>Entomomonas</taxon>
    </lineage>
</organism>